<reference evidence="3" key="1">
    <citation type="submission" date="2023-06" db="EMBL/GenBank/DDBJ databases">
        <title>Survivors Of The Sea: Transcriptome response of Skeletonema marinoi to long-term dormancy.</title>
        <authorList>
            <person name="Pinder M.I.M."/>
            <person name="Kourtchenko O."/>
            <person name="Robertson E.K."/>
            <person name="Larsson T."/>
            <person name="Maumus F."/>
            <person name="Osuna-Cruz C.M."/>
            <person name="Vancaester E."/>
            <person name="Stenow R."/>
            <person name="Vandepoele K."/>
            <person name="Ploug H."/>
            <person name="Bruchert V."/>
            <person name="Godhe A."/>
            <person name="Topel M."/>
        </authorList>
    </citation>
    <scope>NUCLEOTIDE SEQUENCE</scope>
    <source>
        <strain evidence="3">R05AC</strain>
    </source>
</reference>
<evidence type="ECO:0000256" key="2">
    <source>
        <dbReference type="SAM" id="Phobius"/>
    </source>
</evidence>
<dbReference type="EMBL" id="JATAAI010000016">
    <property type="protein sequence ID" value="KAK1740022.1"/>
    <property type="molecule type" value="Genomic_DNA"/>
</dbReference>
<feature type="transmembrane region" description="Helical" evidence="2">
    <location>
        <begin position="386"/>
        <end position="406"/>
    </location>
</feature>
<accession>A0AAD9DAC4</accession>
<keyword evidence="2" id="KW-1133">Transmembrane helix</keyword>
<evidence type="ECO:0008006" key="5">
    <source>
        <dbReference type="Google" id="ProtNLM"/>
    </source>
</evidence>
<protein>
    <recommendedName>
        <fullName evidence="5">Endosomal/lysosomal potassium channel TMEM175</fullName>
    </recommendedName>
</protein>
<keyword evidence="4" id="KW-1185">Reference proteome</keyword>
<feature type="region of interest" description="Disordered" evidence="1">
    <location>
        <begin position="1"/>
        <end position="34"/>
    </location>
</feature>
<evidence type="ECO:0000313" key="3">
    <source>
        <dbReference type="EMBL" id="KAK1740022.1"/>
    </source>
</evidence>
<gene>
    <name evidence="3" type="ORF">QTG54_008972</name>
</gene>
<feature type="transmembrane region" description="Helical" evidence="2">
    <location>
        <begin position="418"/>
        <end position="438"/>
    </location>
</feature>
<feature type="transmembrane region" description="Helical" evidence="2">
    <location>
        <begin position="204"/>
        <end position="225"/>
    </location>
</feature>
<keyword evidence="2" id="KW-0812">Transmembrane</keyword>
<sequence>MTQTSTQNDEDVNITSEQPSRNQSQQSSSPQISSLTSSAANRTSSCHHHCSALKQLFIGAYRDIQKRHIFSPFDSARVLDYFDGVISLVSVFLYEELNYDQLLNVTEDSTPLLLSLLCYFHVMVFWLEIHHFLKFSPNIFSILQVWLIFLASLGLVMYPLSLAAWIERGGSLEYAIINTVICFFLIIFNFLTKVDERANCLYRVWHKFVPLVAFVYYGIAAILNIKGLERSVYMLYIAPFVFMIPLGATKEASNNTDGEVETTPQVNIFRGALQDVKRGNIFSSYSNDRVLNYFDAIIGLSTVFLFIETLGWQNTIDAGLRSAGLLAALLCFFHVMVYWIVTHHALKYSPDHMTVVSVWLLVLMSLVLVVYPISLTAWLEDGSIDLYYEINLIGASLFTLFFFSVKVEEGRASSLYRLWRKLVPLIAVAWYSVALLLLKIGKEQRWMIIMAPFVFMAPFGTENKEDSEEKENDDAEETKED</sequence>
<feature type="compositionally biased region" description="Low complexity" evidence="1">
    <location>
        <begin position="16"/>
        <end position="34"/>
    </location>
</feature>
<evidence type="ECO:0000313" key="4">
    <source>
        <dbReference type="Proteomes" id="UP001224775"/>
    </source>
</evidence>
<keyword evidence="2" id="KW-0472">Membrane</keyword>
<organism evidence="3 4">
    <name type="scientific">Skeletonema marinoi</name>
    <dbReference type="NCBI Taxonomy" id="267567"/>
    <lineage>
        <taxon>Eukaryota</taxon>
        <taxon>Sar</taxon>
        <taxon>Stramenopiles</taxon>
        <taxon>Ochrophyta</taxon>
        <taxon>Bacillariophyta</taxon>
        <taxon>Coscinodiscophyceae</taxon>
        <taxon>Thalassiosirophycidae</taxon>
        <taxon>Thalassiosirales</taxon>
        <taxon>Skeletonemataceae</taxon>
        <taxon>Skeletonema</taxon>
        <taxon>Skeletonema marinoi-dohrnii complex</taxon>
    </lineage>
</organism>
<feature type="transmembrane region" description="Helical" evidence="2">
    <location>
        <begin position="172"/>
        <end position="192"/>
    </location>
</feature>
<comment type="caution">
    <text evidence="3">The sequence shown here is derived from an EMBL/GenBank/DDBJ whole genome shotgun (WGS) entry which is preliminary data.</text>
</comment>
<evidence type="ECO:0000256" key="1">
    <source>
        <dbReference type="SAM" id="MobiDB-lite"/>
    </source>
</evidence>
<name>A0AAD9DAC4_9STRA</name>
<dbReference type="Proteomes" id="UP001224775">
    <property type="component" value="Unassembled WGS sequence"/>
</dbReference>
<feature type="transmembrane region" description="Helical" evidence="2">
    <location>
        <begin position="114"/>
        <end position="133"/>
    </location>
</feature>
<dbReference type="AlphaFoldDB" id="A0AAD9DAC4"/>
<feature type="transmembrane region" description="Helical" evidence="2">
    <location>
        <begin position="145"/>
        <end position="166"/>
    </location>
</feature>
<feature type="region of interest" description="Disordered" evidence="1">
    <location>
        <begin position="462"/>
        <end position="481"/>
    </location>
</feature>
<feature type="transmembrane region" description="Helical" evidence="2">
    <location>
        <begin position="290"/>
        <end position="307"/>
    </location>
</feature>
<proteinExistence type="predicted"/>
<feature type="compositionally biased region" description="Acidic residues" evidence="1">
    <location>
        <begin position="465"/>
        <end position="481"/>
    </location>
</feature>
<feature type="transmembrane region" description="Helical" evidence="2">
    <location>
        <begin position="353"/>
        <end position="374"/>
    </location>
</feature>
<feature type="transmembrane region" description="Helical" evidence="2">
    <location>
        <begin position="319"/>
        <end position="341"/>
    </location>
</feature>
<feature type="transmembrane region" description="Helical" evidence="2">
    <location>
        <begin position="231"/>
        <end position="248"/>
    </location>
</feature>